<reference evidence="2" key="1">
    <citation type="submission" date="2020-03" db="EMBL/GenBank/DDBJ databases">
        <authorList>
            <person name="Weist P."/>
        </authorList>
    </citation>
    <scope>NUCLEOTIDE SEQUENCE</scope>
</reference>
<feature type="compositionally biased region" description="Low complexity" evidence="1">
    <location>
        <begin position="117"/>
        <end position="128"/>
    </location>
</feature>
<sequence length="128" mass="13511">MPHSPRCPTEAGIRRACPLPASLLGEPLTSPARLPGSGRGRLCGAECYNDPAILRVQWGGRAVIMSLQVLGDDSLPGDLSGVGSYSRSYRPLEVLNTRGPIKRDDPVRSIKTPPATPAALTPAIDKVS</sequence>
<evidence type="ECO:0000256" key="1">
    <source>
        <dbReference type="SAM" id="MobiDB-lite"/>
    </source>
</evidence>
<proteinExistence type="predicted"/>
<evidence type="ECO:0000313" key="2">
    <source>
        <dbReference type="EMBL" id="CAB1423120.1"/>
    </source>
</evidence>
<dbReference type="AlphaFoldDB" id="A0A9N7Y9C5"/>
<evidence type="ECO:0000313" key="3">
    <source>
        <dbReference type="Proteomes" id="UP001153269"/>
    </source>
</evidence>
<keyword evidence="3" id="KW-1185">Reference proteome</keyword>
<name>A0A9N7Y9C5_PLEPL</name>
<accession>A0A9N7Y9C5</accession>
<organism evidence="2 3">
    <name type="scientific">Pleuronectes platessa</name>
    <name type="common">European plaice</name>
    <dbReference type="NCBI Taxonomy" id="8262"/>
    <lineage>
        <taxon>Eukaryota</taxon>
        <taxon>Metazoa</taxon>
        <taxon>Chordata</taxon>
        <taxon>Craniata</taxon>
        <taxon>Vertebrata</taxon>
        <taxon>Euteleostomi</taxon>
        <taxon>Actinopterygii</taxon>
        <taxon>Neopterygii</taxon>
        <taxon>Teleostei</taxon>
        <taxon>Neoteleostei</taxon>
        <taxon>Acanthomorphata</taxon>
        <taxon>Carangaria</taxon>
        <taxon>Pleuronectiformes</taxon>
        <taxon>Pleuronectoidei</taxon>
        <taxon>Pleuronectidae</taxon>
        <taxon>Pleuronectes</taxon>
    </lineage>
</organism>
<dbReference type="Proteomes" id="UP001153269">
    <property type="component" value="Unassembled WGS sequence"/>
</dbReference>
<dbReference type="EMBL" id="CADEAL010000635">
    <property type="protein sequence ID" value="CAB1423120.1"/>
    <property type="molecule type" value="Genomic_DNA"/>
</dbReference>
<feature type="region of interest" description="Disordered" evidence="1">
    <location>
        <begin position="97"/>
        <end position="128"/>
    </location>
</feature>
<comment type="caution">
    <text evidence="2">The sequence shown here is derived from an EMBL/GenBank/DDBJ whole genome shotgun (WGS) entry which is preliminary data.</text>
</comment>
<protein>
    <submittedName>
        <fullName evidence="2">Uncharacterized protein</fullName>
    </submittedName>
</protein>
<gene>
    <name evidence="2" type="ORF">PLEPLA_LOCUS11038</name>
</gene>